<keyword evidence="1" id="KW-1133">Transmembrane helix</keyword>
<keyword evidence="1" id="KW-0472">Membrane</keyword>
<keyword evidence="1" id="KW-0812">Transmembrane</keyword>
<dbReference type="AlphaFoldDB" id="A0A9X1L0F3"/>
<name>A0A9X1L0F3_9FLAO</name>
<dbReference type="Proteomes" id="UP001139199">
    <property type="component" value="Unassembled WGS sequence"/>
</dbReference>
<evidence type="ECO:0000313" key="3">
    <source>
        <dbReference type="Proteomes" id="UP001139199"/>
    </source>
</evidence>
<organism evidence="2 3">
    <name type="scientific">Neotamlana laminarinivorans</name>
    <dbReference type="NCBI Taxonomy" id="2883124"/>
    <lineage>
        <taxon>Bacteria</taxon>
        <taxon>Pseudomonadati</taxon>
        <taxon>Bacteroidota</taxon>
        <taxon>Flavobacteriia</taxon>
        <taxon>Flavobacteriales</taxon>
        <taxon>Flavobacteriaceae</taxon>
        <taxon>Neotamlana</taxon>
    </lineage>
</organism>
<accession>A0A9X1L0F3</accession>
<sequence length="201" mass="23040">MTILLCVIIPYNVLAHSPSNASVILSEGKNGQWTLQLRASLTAFQTIVHDEFGEKSYKTADEFKDLVFQLLKDNQELYLDNKIITLKNQKVKLGHETIVLYQVNMPNSLNTISYKNDVFKNIYKSKMAFLVLKNDVKKELFYLNKDNNYSINLQLNNNQFNEIVNDTSTTKFSANTYLIAIIIFVIVSFGIVIRLVSRSTN</sequence>
<reference evidence="2" key="1">
    <citation type="submission" date="2021-10" db="EMBL/GenBank/DDBJ databases">
        <title>Tamlana sargassums sp. nov., and Tamlana laminarinivorans sp. nov., two new bacteria isolated from the brown alga.</title>
        <authorList>
            <person name="Li J."/>
        </authorList>
    </citation>
    <scope>NUCLEOTIDE SEQUENCE</scope>
    <source>
        <strain evidence="2">PT2-4</strain>
    </source>
</reference>
<feature type="transmembrane region" description="Helical" evidence="1">
    <location>
        <begin position="177"/>
        <end position="196"/>
    </location>
</feature>
<proteinExistence type="predicted"/>
<gene>
    <name evidence="2" type="ORF">LG649_02655</name>
</gene>
<keyword evidence="3" id="KW-1185">Reference proteome</keyword>
<protein>
    <recommendedName>
        <fullName evidence="4">Transmembrane protein</fullName>
    </recommendedName>
</protein>
<evidence type="ECO:0000313" key="2">
    <source>
        <dbReference type="EMBL" id="MCB4797728.1"/>
    </source>
</evidence>
<evidence type="ECO:0000256" key="1">
    <source>
        <dbReference type="SAM" id="Phobius"/>
    </source>
</evidence>
<comment type="caution">
    <text evidence="2">The sequence shown here is derived from an EMBL/GenBank/DDBJ whole genome shotgun (WGS) entry which is preliminary data.</text>
</comment>
<evidence type="ECO:0008006" key="4">
    <source>
        <dbReference type="Google" id="ProtNLM"/>
    </source>
</evidence>
<dbReference type="EMBL" id="JAJAPW010000001">
    <property type="protein sequence ID" value="MCB4797728.1"/>
    <property type="molecule type" value="Genomic_DNA"/>
</dbReference>
<dbReference type="RefSeq" id="WP_226540610.1">
    <property type="nucleotide sequence ID" value="NZ_JAJAPW010000001.1"/>
</dbReference>